<keyword evidence="3" id="KW-1185">Reference proteome</keyword>
<keyword evidence="1" id="KW-0732">Signal</keyword>
<name>A0ABT1G058_9CORY</name>
<organism evidence="2 3">
    <name type="scientific">Corynebacterium stercoris</name>
    <dbReference type="NCBI Taxonomy" id="2943490"/>
    <lineage>
        <taxon>Bacteria</taxon>
        <taxon>Bacillati</taxon>
        <taxon>Actinomycetota</taxon>
        <taxon>Actinomycetes</taxon>
        <taxon>Mycobacteriales</taxon>
        <taxon>Corynebacteriaceae</taxon>
        <taxon>Corynebacterium</taxon>
    </lineage>
</organism>
<dbReference type="SUPFAM" id="SSF101898">
    <property type="entry name" value="NHL repeat"/>
    <property type="match status" value="1"/>
</dbReference>
<dbReference type="Gene3D" id="2.130.10.10">
    <property type="entry name" value="YVTN repeat-like/Quinoprotein amine dehydrogenase"/>
    <property type="match status" value="1"/>
</dbReference>
<feature type="signal peptide" evidence="1">
    <location>
        <begin position="1"/>
        <end position="23"/>
    </location>
</feature>
<gene>
    <name evidence="2" type="ORF">M5J20_02515</name>
</gene>
<evidence type="ECO:0000313" key="3">
    <source>
        <dbReference type="Proteomes" id="UP001204000"/>
    </source>
</evidence>
<evidence type="ECO:0000313" key="2">
    <source>
        <dbReference type="EMBL" id="MCP1387065.1"/>
    </source>
</evidence>
<dbReference type="PROSITE" id="PS51257">
    <property type="entry name" value="PROKAR_LIPOPROTEIN"/>
    <property type="match status" value="1"/>
</dbReference>
<evidence type="ECO:0000256" key="1">
    <source>
        <dbReference type="SAM" id="SignalP"/>
    </source>
</evidence>
<feature type="chain" id="PRO_5046900268" description="Prolipoprotein LppL" evidence="1">
    <location>
        <begin position="24"/>
        <end position="346"/>
    </location>
</feature>
<protein>
    <recommendedName>
        <fullName evidence="4">Prolipoprotein LppL</fullName>
    </recommendedName>
</protein>
<sequence length="346" mass="35641">MKDSRMFVSAAALGLAAVLTACGAGPTQLADELAVNMGDASPVASPPVADRAALPGAVIEFEAIRDLDTTEGLVGLRTESALHVGTLDEIEAGTAKTYELGAACGDVSANAGTFAIGCGDAIRLFTSSGEETIQTDVPVTAATVATTGEVLAGSDTERSVWLFRDGELAKTFSVARETDQIQAVPVAGQPDTVVRTNSFDTTIQDMDWQEGRQGGTLRVGLGVGKVAAGENGLILAADATGSQLLVYTSDDIIRLHQMAPVPESPWDAAWDSRDRLAWAASTAGNRASAYDISRGVPLERASLATVADPQSIAVLDDGTVLIASASGGGLQVISNVDKQLRDLPEA</sequence>
<reference evidence="2" key="1">
    <citation type="submission" date="2022-05" db="EMBL/GenBank/DDBJ databases">
        <title>Corynebacterium sp. TA-R-1 sp. nov., isolated from human feces.</title>
        <authorList>
            <person name="Shamsuzzaman M."/>
            <person name="Dahal R.H."/>
        </authorList>
    </citation>
    <scope>NUCLEOTIDE SEQUENCE</scope>
    <source>
        <strain evidence="2">TA-R-1</strain>
    </source>
</reference>
<evidence type="ECO:0008006" key="4">
    <source>
        <dbReference type="Google" id="ProtNLM"/>
    </source>
</evidence>
<comment type="caution">
    <text evidence="2">The sequence shown here is derived from an EMBL/GenBank/DDBJ whole genome shotgun (WGS) entry which is preliminary data.</text>
</comment>
<dbReference type="InterPro" id="IPR015943">
    <property type="entry name" value="WD40/YVTN_repeat-like_dom_sf"/>
</dbReference>
<proteinExistence type="predicted"/>
<dbReference type="Proteomes" id="UP001204000">
    <property type="component" value="Unassembled WGS sequence"/>
</dbReference>
<dbReference type="RefSeq" id="WP_253576031.1">
    <property type="nucleotide sequence ID" value="NZ_JAMFTQ010000002.1"/>
</dbReference>
<dbReference type="EMBL" id="JAMFTQ010000002">
    <property type="protein sequence ID" value="MCP1387065.1"/>
    <property type="molecule type" value="Genomic_DNA"/>
</dbReference>
<accession>A0ABT1G058</accession>